<proteinExistence type="predicted"/>
<feature type="region of interest" description="Disordered" evidence="2">
    <location>
        <begin position="1729"/>
        <end position="1762"/>
    </location>
</feature>
<dbReference type="InterPro" id="IPR053134">
    <property type="entry name" value="RNA-dir_DNA_polymerase"/>
</dbReference>
<dbReference type="Gene3D" id="3.30.70.270">
    <property type="match status" value="1"/>
</dbReference>
<evidence type="ECO:0000313" key="4">
    <source>
        <dbReference type="EMBL" id="GEU62444.1"/>
    </source>
</evidence>
<reference evidence="4" key="1">
    <citation type="journal article" date="2019" name="Sci. Rep.">
        <title>Draft genome of Tanacetum cinerariifolium, the natural source of mosquito coil.</title>
        <authorList>
            <person name="Yamashiro T."/>
            <person name="Shiraishi A."/>
            <person name="Satake H."/>
            <person name="Nakayama K."/>
        </authorList>
    </citation>
    <scope>NUCLEOTIDE SEQUENCE</scope>
</reference>
<gene>
    <name evidence="4" type="ORF">Tci_034422</name>
</gene>
<dbReference type="Gene3D" id="3.10.10.10">
    <property type="entry name" value="HIV Type 1 Reverse Transcriptase, subunit A, domain 1"/>
    <property type="match status" value="1"/>
</dbReference>
<dbReference type="SMART" id="SM00343">
    <property type="entry name" value="ZnF_C2HC"/>
    <property type="match status" value="3"/>
</dbReference>
<feature type="compositionally biased region" description="Basic residues" evidence="2">
    <location>
        <begin position="1862"/>
        <end position="1872"/>
    </location>
</feature>
<dbReference type="Pfam" id="PF00078">
    <property type="entry name" value="RVT_1"/>
    <property type="match status" value="1"/>
</dbReference>
<dbReference type="PANTHER" id="PTHR24559">
    <property type="entry name" value="TRANSPOSON TY3-I GAG-POL POLYPROTEIN"/>
    <property type="match status" value="1"/>
</dbReference>
<evidence type="ECO:0000259" key="3">
    <source>
        <dbReference type="PROSITE" id="PS50878"/>
    </source>
</evidence>
<dbReference type="CDD" id="cd01647">
    <property type="entry name" value="RT_LTR"/>
    <property type="match status" value="1"/>
</dbReference>
<feature type="compositionally biased region" description="Polar residues" evidence="2">
    <location>
        <begin position="1005"/>
        <end position="1014"/>
    </location>
</feature>
<dbReference type="GO" id="GO:0008270">
    <property type="term" value="F:zinc ion binding"/>
    <property type="evidence" value="ECO:0007669"/>
    <property type="project" value="InterPro"/>
</dbReference>
<keyword evidence="4" id="KW-0548">Nucleotidyltransferase</keyword>
<sequence>MNNNHNQEPPRQNGPPSMVRPNGQAPRTMEELCQPSINGRGGLIAPIPIQATDFEMMRQFQTIKSVDTKCKTCGGPHSFTECPAVSGYTQETTYATTGMGSLLSNTIPNPQEDLKVITTRSDVTLARPSISPPPISKEVDQEPETITDQVLTGSTNNVPPLVIQPSPASTSFSNISSSKMPEVTKDMEKLFDLATTPVNENCSTVILKKLPEKLGDPDKRPFLRTRRALIDVYGEELTLRVDDEAITFKVGQTSKYSYNDAELINQIDAINVACEEYVQEVLRFFDNSKSGNPTLIFDPIIALSSPSLTLFKRGDFILEEIKACLTRESIPPGIDDTDLDLEGDIRLLEELLNNDPSLSPLPPKELNVEEIKTVKSSIDEPPKLELKDLPSHLEYAYLEGTDKLPVIIAKGLKDDEKESLLNVLKSHEWAIACKISYIKELNVEEIKTVKSSIDEPPKLELKDLPSHLEYAYLEGTDKLPVIIAKGLKDDEKESLLNVLKSHEWAIACKISYIKVVLDWNLPFELMCDASDFVIGVVLGQRKMKHFQPIHYTDHSALKYLLNKQDAKTRLIRWVVLLQEFDIITRDKKGTENLAADHLLRLENPHKDVLENKDINENFPLETLGKMSSGTNDILKACHEGPTGGHYCVNFTAKKVMLKYGVTHRLSTAYHPQTSGQVEVSNRGLKRILERTIGENREAKALPTNDARVVVKFLKSLFARFGTPRAIISDRCTHFCTEQFPKLLKYGVTHQLSTTYHPQTSRQVEVSNQGLVTRHPLGALLPLGLANFDLKTAGDHQKLQLNELNELRDQAYENSLIYKEKTKKIHEFKIKNRFFNVGDRVLLFNYRLKIFSEKLKTRWTGPFTIAHVFPYGTIELSQADGPNFKKDFILQLEILSRRFFLIHDHMSIITDLKVTSTKHGRMTKPYSSPCFIANCLNAGYLKMEVKIRGIVAATKLKTIQMDVQISGALTDEAVRNGSIKKFKKRGNVGEPSKDKNGRDDNKRSKTGNVFASTANPVGRENTGVWPKCTTYNSYHAPEGPCHTCFNCNRLGHLAKDYRGVPRNVNPINARNPTVRACYECGSTDNVRGRAIMLGADEAHQDPNIVTGTFNLNDHFATTLFDSGADYSFVSTTFIPLLGIEPIELGMDWLSNHMAKIICDKKVVKIPLLDVKVLRVLEEGPKEKVRPLMSAEASDKKQGEIVVGAPVLFVKKKEGSFRMCIDYRELNKLTIKNRYLLPRIDDLFDQLQGSQVFSKIDLRSGYHQLRVYEDDIPRIVFRTRCGHFEFIVMPFGLTNVLAVFMDLINRVCSPYLDKLMIVFIDDILIYSKTQEKHVEQLSKSVSDEEDSLVNDRFKKSNGNHAVPPPYTGNNMPPKADLSFAGLDDLVYKPSAPIIEEWESDSNNDSIISPISDQPKHTPIKITFVKPVEYVECGENEKQVEKPMTFTQNPKGTGQRETRPVWDNTARVNHQNKLTHPHPKRNFVPAVVLTKSRQVTVNAAKQISHKAATSVSASRRVNTTAPRLNVNSARLKTTQNLYDQQYEAFKQSHLKTIAYQVGLESLEARIIVYQKNEVVYEEDITLLKLDVQLRDISIKALKNQLESALKEKDDLKLKLEKFETSSNNLAKLIWSQLDANNKTGLGYGNHVNGCEANDSKSVSDEEDSLMNDKFKKSNGNYAVPPPYTGNYMPPRADLSFAGLDDSVYKCKVYESISNESNVETNVTISCTYSIEKPKTDRPSAPIIKEWESDSDNDSTTSPISDQPKHTPIKINFVKLVECVECGQNEKQAEKPTSFTQNPKVDRKDWNELKVKKLGLDFVFTKKACFVCGILSHLIRDCTFHEDRMAKKSIVKNNVGQESQEAGKGVKSKNSTHKSSKGCLKMADQEELIPPLKKLVWVRRIHLNRGGKMLQMKNLMLLMRNNNKLMLNIFKQMKYWHRGYMLKNKHSLSESKGLQRKELQNKKPHVDFLDEMTYQHLKLITTQLKNK</sequence>
<dbReference type="GO" id="GO:0003676">
    <property type="term" value="F:nucleic acid binding"/>
    <property type="evidence" value="ECO:0007669"/>
    <property type="project" value="InterPro"/>
</dbReference>
<dbReference type="Pfam" id="PF08284">
    <property type="entry name" value="RVP_2"/>
    <property type="match status" value="1"/>
</dbReference>
<keyword evidence="4" id="KW-0808">Transferase</keyword>
<dbReference type="Gene3D" id="3.30.420.10">
    <property type="entry name" value="Ribonuclease H-like superfamily/Ribonuclease H"/>
    <property type="match status" value="2"/>
</dbReference>
<feature type="region of interest" description="Disordered" evidence="2">
    <location>
        <begin position="1351"/>
        <end position="1370"/>
    </location>
</feature>
<dbReference type="InterPro" id="IPR001878">
    <property type="entry name" value="Znf_CCHC"/>
</dbReference>
<dbReference type="InterPro" id="IPR036397">
    <property type="entry name" value="RNaseH_sf"/>
</dbReference>
<dbReference type="EMBL" id="BKCJ010004675">
    <property type="protein sequence ID" value="GEU62444.1"/>
    <property type="molecule type" value="Genomic_DNA"/>
</dbReference>
<dbReference type="InterPro" id="IPR043502">
    <property type="entry name" value="DNA/RNA_pol_sf"/>
</dbReference>
<evidence type="ECO:0000256" key="2">
    <source>
        <dbReference type="SAM" id="MobiDB-lite"/>
    </source>
</evidence>
<feature type="compositionally biased region" description="Polar residues" evidence="2">
    <location>
        <begin position="1"/>
        <end position="10"/>
    </location>
</feature>
<keyword evidence="4" id="KW-0695">RNA-directed DNA polymerase</keyword>
<dbReference type="PANTHER" id="PTHR24559:SF444">
    <property type="entry name" value="REVERSE TRANSCRIPTASE DOMAIN-CONTAINING PROTEIN"/>
    <property type="match status" value="1"/>
</dbReference>
<dbReference type="SUPFAM" id="SSF53098">
    <property type="entry name" value="Ribonuclease H-like"/>
    <property type="match status" value="2"/>
</dbReference>
<dbReference type="SUPFAM" id="SSF56672">
    <property type="entry name" value="DNA/RNA polymerases"/>
    <property type="match status" value="2"/>
</dbReference>
<feature type="compositionally biased region" description="Basic and acidic residues" evidence="2">
    <location>
        <begin position="990"/>
        <end position="1002"/>
    </location>
</feature>
<keyword evidence="1" id="KW-0175">Coiled coil</keyword>
<protein>
    <submittedName>
        <fullName evidence="4">Putative reverse transcriptase domain, ribonuclease H-like domain, aspartic peptidase domain protein</fullName>
    </submittedName>
</protein>
<feature type="region of interest" description="Disordered" evidence="2">
    <location>
        <begin position="1"/>
        <end position="28"/>
    </location>
</feature>
<dbReference type="InterPro" id="IPR043128">
    <property type="entry name" value="Rev_trsase/Diguanyl_cyclase"/>
</dbReference>
<name>A0A6L2LQ72_TANCI</name>
<dbReference type="PROSITE" id="PS50878">
    <property type="entry name" value="RT_POL"/>
    <property type="match status" value="1"/>
</dbReference>
<accession>A0A6L2LQ72</accession>
<feature type="coiled-coil region" evidence="1">
    <location>
        <begin position="1591"/>
        <end position="1618"/>
    </location>
</feature>
<dbReference type="InterPro" id="IPR012337">
    <property type="entry name" value="RNaseH-like_sf"/>
</dbReference>
<comment type="caution">
    <text evidence="4">The sequence shown here is derived from an EMBL/GenBank/DDBJ whole genome shotgun (WGS) entry which is preliminary data.</text>
</comment>
<feature type="region of interest" description="Disordered" evidence="2">
    <location>
        <begin position="979"/>
        <end position="1015"/>
    </location>
</feature>
<dbReference type="GO" id="GO:0003964">
    <property type="term" value="F:RNA-directed DNA polymerase activity"/>
    <property type="evidence" value="ECO:0007669"/>
    <property type="project" value="UniProtKB-KW"/>
</dbReference>
<organism evidence="4">
    <name type="scientific">Tanacetum cinerariifolium</name>
    <name type="common">Dalmatian daisy</name>
    <name type="synonym">Chrysanthemum cinerariifolium</name>
    <dbReference type="NCBI Taxonomy" id="118510"/>
    <lineage>
        <taxon>Eukaryota</taxon>
        <taxon>Viridiplantae</taxon>
        <taxon>Streptophyta</taxon>
        <taxon>Embryophyta</taxon>
        <taxon>Tracheophyta</taxon>
        <taxon>Spermatophyta</taxon>
        <taxon>Magnoliopsida</taxon>
        <taxon>eudicotyledons</taxon>
        <taxon>Gunneridae</taxon>
        <taxon>Pentapetalae</taxon>
        <taxon>asterids</taxon>
        <taxon>campanulids</taxon>
        <taxon>Asterales</taxon>
        <taxon>Asteraceae</taxon>
        <taxon>Asteroideae</taxon>
        <taxon>Anthemideae</taxon>
        <taxon>Anthemidinae</taxon>
        <taxon>Tanacetum</taxon>
    </lineage>
</organism>
<evidence type="ECO:0000256" key="1">
    <source>
        <dbReference type="SAM" id="Coils"/>
    </source>
</evidence>
<dbReference type="InterPro" id="IPR000477">
    <property type="entry name" value="RT_dom"/>
</dbReference>
<feature type="region of interest" description="Disordered" evidence="2">
    <location>
        <begin position="1849"/>
        <end position="1875"/>
    </location>
</feature>
<feature type="domain" description="Reverse transcriptase" evidence="3">
    <location>
        <begin position="1189"/>
        <end position="1369"/>
    </location>
</feature>